<accession>A0A8J5VKK3</accession>
<reference evidence="2" key="2">
    <citation type="submission" date="2021-02" db="EMBL/GenBank/DDBJ databases">
        <authorList>
            <person name="Kimball J.A."/>
            <person name="Haas M.W."/>
            <person name="Macchietto M."/>
            <person name="Kono T."/>
            <person name="Duquette J."/>
            <person name="Shao M."/>
        </authorList>
    </citation>
    <scope>NUCLEOTIDE SEQUENCE</scope>
    <source>
        <tissue evidence="2">Fresh leaf tissue</tissue>
    </source>
</reference>
<name>A0A8J5VKK3_ZIZPA</name>
<dbReference type="Proteomes" id="UP000729402">
    <property type="component" value="Unassembled WGS sequence"/>
</dbReference>
<feature type="compositionally biased region" description="Basic and acidic residues" evidence="1">
    <location>
        <begin position="75"/>
        <end position="91"/>
    </location>
</feature>
<keyword evidence="3" id="KW-1185">Reference proteome</keyword>
<comment type="caution">
    <text evidence="2">The sequence shown here is derived from an EMBL/GenBank/DDBJ whole genome shotgun (WGS) entry which is preliminary data.</text>
</comment>
<dbReference type="EMBL" id="JAAALK010000289">
    <property type="protein sequence ID" value="KAG8050583.1"/>
    <property type="molecule type" value="Genomic_DNA"/>
</dbReference>
<reference evidence="2" key="1">
    <citation type="journal article" date="2021" name="bioRxiv">
        <title>Whole Genome Assembly and Annotation of Northern Wild Rice, Zizania palustris L., Supports a Whole Genome Duplication in the Zizania Genus.</title>
        <authorList>
            <person name="Haas M."/>
            <person name="Kono T."/>
            <person name="Macchietto M."/>
            <person name="Millas R."/>
            <person name="McGilp L."/>
            <person name="Shao M."/>
            <person name="Duquette J."/>
            <person name="Hirsch C.N."/>
            <person name="Kimball J."/>
        </authorList>
    </citation>
    <scope>NUCLEOTIDE SEQUENCE</scope>
    <source>
        <tissue evidence="2">Fresh leaf tissue</tissue>
    </source>
</reference>
<dbReference type="OrthoDB" id="696629at2759"/>
<dbReference type="PANTHER" id="PTHR47853">
    <property type="entry name" value="EXPRESSED PROTEIN"/>
    <property type="match status" value="1"/>
</dbReference>
<feature type="compositionally biased region" description="Low complexity" evidence="1">
    <location>
        <begin position="48"/>
        <end position="57"/>
    </location>
</feature>
<gene>
    <name evidence="2" type="ORF">GUJ93_ZPchr0009g992</name>
</gene>
<organism evidence="2 3">
    <name type="scientific">Zizania palustris</name>
    <name type="common">Northern wild rice</name>
    <dbReference type="NCBI Taxonomy" id="103762"/>
    <lineage>
        <taxon>Eukaryota</taxon>
        <taxon>Viridiplantae</taxon>
        <taxon>Streptophyta</taxon>
        <taxon>Embryophyta</taxon>
        <taxon>Tracheophyta</taxon>
        <taxon>Spermatophyta</taxon>
        <taxon>Magnoliopsida</taxon>
        <taxon>Liliopsida</taxon>
        <taxon>Poales</taxon>
        <taxon>Poaceae</taxon>
        <taxon>BOP clade</taxon>
        <taxon>Oryzoideae</taxon>
        <taxon>Oryzeae</taxon>
        <taxon>Zizaniinae</taxon>
        <taxon>Zizania</taxon>
    </lineage>
</organism>
<evidence type="ECO:0000256" key="1">
    <source>
        <dbReference type="SAM" id="MobiDB-lite"/>
    </source>
</evidence>
<dbReference type="AlphaFoldDB" id="A0A8J5VKK3"/>
<protein>
    <submittedName>
        <fullName evidence="2">Uncharacterized protein</fullName>
    </submittedName>
</protein>
<sequence>MGGVRCSSNKLEEAKSKFDKAATAMAKLSQVLQPEETDEHHAKILKPSAAKTTAKASVPSLPMKQSADPPVICGDRAKTAKMELSPEKEKVSAVVGSSHREGLERPSSIAPAVDWSCYTDEKALNAAKRKLRERYQEVEDAKRQRMIKVIGAPPSMTKQRQRKMHRY</sequence>
<feature type="region of interest" description="Disordered" evidence="1">
    <location>
        <begin position="47"/>
        <end position="106"/>
    </location>
</feature>
<dbReference type="PANTHER" id="PTHR47853:SF1">
    <property type="entry name" value="EXPRESSED PROTEIN"/>
    <property type="match status" value="1"/>
</dbReference>
<evidence type="ECO:0000313" key="3">
    <source>
        <dbReference type="Proteomes" id="UP000729402"/>
    </source>
</evidence>
<proteinExistence type="predicted"/>
<evidence type="ECO:0000313" key="2">
    <source>
        <dbReference type="EMBL" id="KAG8050583.1"/>
    </source>
</evidence>